<evidence type="ECO:0000313" key="3">
    <source>
        <dbReference type="EMBL" id="EOW81728.1"/>
    </source>
</evidence>
<evidence type="ECO:0000313" key="5">
    <source>
        <dbReference type="Proteomes" id="UP000014160"/>
    </source>
</evidence>
<dbReference type="RefSeq" id="WP_010781300.1">
    <property type="nucleotide sequence ID" value="NZ_ASWH01000001.1"/>
</dbReference>
<dbReference type="PROSITE" id="PS51186">
    <property type="entry name" value="GNAT"/>
    <property type="match status" value="1"/>
</dbReference>
<dbReference type="CDD" id="cd04301">
    <property type="entry name" value="NAT_SF"/>
    <property type="match status" value="1"/>
</dbReference>
<dbReference type="PANTHER" id="PTHR43072">
    <property type="entry name" value="N-ACETYLTRANSFERASE"/>
    <property type="match status" value="1"/>
</dbReference>
<evidence type="ECO:0000313" key="4">
    <source>
        <dbReference type="Proteomes" id="UP000013750"/>
    </source>
</evidence>
<proteinExistence type="predicted"/>
<accession>R2VB99</accession>
<evidence type="ECO:0000313" key="2">
    <source>
        <dbReference type="EMBL" id="EOI54896.1"/>
    </source>
</evidence>
<dbReference type="Proteomes" id="UP000013750">
    <property type="component" value="Unassembled WGS sequence"/>
</dbReference>
<dbReference type="AlphaFoldDB" id="R2VB99"/>
<dbReference type="InterPro" id="IPR000182">
    <property type="entry name" value="GNAT_dom"/>
</dbReference>
<name>R2VB99_9ENTE</name>
<evidence type="ECO:0000259" key="1">
    <source>
        <dbReference type="PROSITE" id="PS51186"/>
    </source>
</evidence>
<dbReference type="eggNOG" id="COG0456">
    <property type="taxonomic scope" value="Bacteria"/>
</dbReference>
<dbReference type="Pfam" id="PF00583">
    <property type="entry name" value="Acetyltransf_1"/>
    <property type="match status" value="1"/>
</dbReference>
<protein>
    <recommendedName>
        <fullName evidence="1">N-acetyltransferase domain-containing protein</fullName>
    </recommendedName>
</protein>
<dbReference type="EMBL" id="AJDQ01000009">
    <property type="protein sequence ID" value="EOI54896.1"/>
    <property type="molecule type" value="Genomic_DNA"/>
</dbReference>
<dbReference type="OrthoDB" id="948250at2"/>
<organism evidence="2 4">
    <name type="scientific">Enterococcus gilvus ATCC BAA-350</name>
    <dbReference type="NCBI Taxonomy" id="1158614"/>
    <lineage>
        <taxon>Bacteria</taxon>
        <taxon>Bacillati</taxon>
        <taxon>Bacillota</taxon>
        <taxon>Bacilli</taxon>
        <taxon>Lactobacillales</taxon>
        <taxon>Enterococcaceae</taxon>
        <taxon>Enterococcus</taxon>
    </lineage>
</organism>
<dbReference type="Gene3D" id="3.40.630.30">
    <property type="match status" value="1"/>
</dbReference>
<dbReference type="InterPro" id="IPR016181">
    <property type="entry name" value="Acyl_CoA_acyltransferase"/>
</dbReference>
<keyword evidence="5" id="KW-1185">Reference proteome</keyword>
<sequence length="173" mass="19305">MSEVEITLREAIPEDAADLLKVSRQIAKETDFLIMDEAGLGLDEELLELQLANLYESENNVLLLALADDRIVGMASVKAGPEYTVAHIGEMGISVLKEFWGIGLGSALLDEVIYWSENASPLRRLELTVQKRNERAIHLYQKFGFETEATMARGARDAQGEFLEVLLMSKLIH</sequence>
<dbReference type="GO" id="GO:0016747">
    <property type="term" value="F:acyltransferase activity, transferring groups other than amino-acyl groups"/>
    <property type="evidence" value="ECO:0007669"/>
    <property type="project" value="InterPro"/>
</dbReference>
<dbReference type="EMBL" id="ASWH01000001">
    <property type="protein sequence ID" value="EOW81728.1"/>
    <property type="molecule type" value="Genomic_DNA"/>
</dbReference>
<dbReference type="Proteomes" id="UP000014160">
    <property type="component" value="Unassembled WGS sequence"/>
</dbReference>
<reference evidence="2 4" key="1">
    <citation type="submission" date="2013-02" db="EMBL/GenBank/DDBJ databases">
        <title>The Genome Sequence of Enterococcus gilvus ATCC BAA-350.</title>
        <authorList>
            <consortium name="The Broad Institute Genome Sequencing Platform"/>
            <consortium name="The Broad Institute Genome Sequencing Center for Infectious Disease"/>
            <person name="Earl A.M."/>
            <person name="Gilmore M.S."/>
            <person name="Lebreton F."/>
            <person name="Walker B."/>
            <person name="Young S.K."/>
            <person name="Zeng Q."/>
            <person name="Gargeya S."/>
            <person name="Fitzgerald M."/>
            <person name="Haas B."/>
            <person name="Abouelleil A."/>
            <person name="Alvarado L."/>
            <person name="Arachchi H.M."/>
            <person name="Berlin A.M."/>
            <person name="Chapman S.B."/>
            <person name="Dewar J."/>
            <person name="Goldberg J."/>
            <person name="Griggs A."/>
            <person name="Gujja S."/>
            <person name="Hansen M."/>
            <person name="Howarth C."/>
            <person name="Imamovic A."/>
            <person name="Larimer J."/>
            <person name="McCowan C."/>
            <person name="Murphy C."/>
            <person name="Neiman D."/>
            <person name="Pearson M."/>
            <person name="Priest M."/>
            <person name="Roberts A."/>
            <person name="Saif S."/>
            <person name="Shea T."/>
            <person name="Sisk P."/>
            <person name="Sykes S."/>
            <person name="Wortman J."/>
            <person name="Nusbaum C."/>
            <person name="Birren B."/>
        </authorList>
    </citation>
    <scope>NUCLEOTIDE SEQUENCE [LARGE SCALE GENOMIC DNA]</scope>
    <source>
        <strain evidence="2 4">ATCC BAA-350</strain>
    </source>
</reference>
<comment type="caution">
    <text evidence="2">The sequence shown here is derived from an EMBL/GenBank/DDBJ whole genome shotgun (WGS) entry which is preliminary data.</text>
</comment>
<reference evidence="3 5" key="2">
    <citation type="submission" date="2013-03" db="EMBL/GenBank/DDBJ databases">
        <title>The Genome Sequence of Enterococcus gilvus ATCC BAA-350 (PacBio/Illumina hybrid assembly).</title>
        <authorList>
            <consortium name="The Broad Institute Genomics Platform"/>
            <consortium name="The Broad Institute Genome Sequencing Center for Infectious Disease"/>
            <person name="Earl A."/>
            <person name="Russ C."/>
            <person name="Gilmore M."/>
            <person name="Surin D."/>
            <person name="Walker B."/>
            <person name="Young S."/>
            <person name="Zeng Q."/>
            <person name="Gargeya S."/>
            <person name="Fitzgerald M."/>
            <person name="Haas B."/>
            <person name="Abouelleil A."/>
            <person name="Allen A.W."/>
            <person name="Alvarado L."/>
            <person name="Arachchi H.M."/>
            <person name="Berlin A.M."/>
            <person name="Chapman S.B."/>
            <person name="Gainer-Dewar J."/>
            <person name="Goldberg J."/>
            <person name="Griggs A."/>
            <person name="Gujja S."/>
            <person name="Hansen M."/>
            <person name="Howarth C."/>
            <person name="Imamovic A."/>
            <person name="Ireland A."/>
            <person name="Larimer J."/>
            <person name="McCowan C."/>
            <person name="Murphy C."/>
            <person name="Pearson M."/>
            <person name="Poon T.W."/>
            <person name="Priest M."/>
            <person name="Roberts A."/>
            <person name="Saif S."/>
            <person name="Shea T."/>
            <person name="Sisk P."/>
            <person name="Sykes S."/>
            <person name="Wortman J."/>
            <person name="Nusbaum C."/>
            <person name="Birren B."/>
        </authorList>
    </citation>
    <scope>NUCLEOTIDE SEQUENCE [LARGE SCALE GENOMIC DNA]</scope>
    <source>
        <strain evidence="3 5">ATCC BAA-350</strain>
    </source>
</reference>
<dbReference type="HOGENOM" id="CLU_013985_19_1_9"/>
<dbReference type="SUPFAM" id="SSF55729">
    <property type="entry name" value="Acyl-CoA N-acyltransferases (Nat)"/>
    <property type="match status" value="1"/>
</dbReference>
<gene>
    <name evidence="3" type="ORF">I592_01027</name>
    <name evidence="2" type="ORF">UKC_02934</name>
</gene>
<feature type="domain" description="N-acetyltransferase" evidence="1">
    <location>
        <begin position="6"/>
        <end position="173"/>
    </location>
</feature>
<dbReference type="PATRIC" id="fig|1158614.3.peg.2923"/>